<protein>
    <recommendedName>
        <fullName evidence="4">DUF304 domain-containing protein</fullName>
    </recommendedName>
</protein>
<comment type="caution">
    <text evidence="2">The sequence shown here is derived from an EMBL/GenBank/DDBJ whole genome shotgun (WGS) entry which is preliminary data.</text>
</comment>
<evidence type="ECO:0000313" key="2">
    <source>
        <dbReference type="EMBL" id="OGG13405.1"/>
    </source>
</evidence>
<dbReference type="AlphaFoldDB" id="A0A1F5ZM48"/>
<reference evidence="2 3" key="1">
    <citation type="journal article" date="2016" name="Nat. Commun.">
        <title>Thousands of microbial genomes shed light on interconnected biogeochemical processes in an aquifer system.</title>
        <authorList>
            <person name="Anantharaman K."/>
            <person name="Brown C.T."/>
            <person name="Hug L.A."/>
            <person name="Sharon I."/>
            <person name="Castelle C.J."/>
            <person name="Probst A.J."/>
            <person name="Thomas B.C."/>
            <person name="Singh A."/>
            <person name="Wilkins M.J."/>
            <person name="Karaoz U."/>
            <person name="Brodie E.L."/>
            <person name="Williams K.H."/>
            <person name="Hubbard S.S."/>
            <person name="Banfield J.F."/>
        </authorList>
    </citation>
    <scope>NUCLEOTIDE SEQUENCE [LARGE SCALE GENOMIC DNA]</scope>
</reference>
<proteinExistence type="predicted"/>
<keyword evidence="1" id="KW-1133">Transmembrane helix</keyword>
<evidence type="ECO:0000313" key="3">
    <source>
        <dbReference type="Proteomes" id="UP000176923"/>
    </source>
</evidence>
<keyword evidence="1" id="KW-0812">Transmembrane</keyword>
<evidence type="ECO:0008006" key="4">
    <source>
        <dbReference type="Google" id="ProtNLM"/>
    </source>
</evidence>
<feature type="transmembrane region" description="Helical" evidence="1">
    <location>
        <begin position="68"/>
        <end position="94"/>
    </location>
</feature>
<dbReference type="Proteomes" id="UP000176923">
    <property type="component" value="Unassembled WGS sequence"/>
</dbReference>
<sequence>MVGTYIFMPEGVRFETQEPGETIILLLRAHFITNFTWIVLSIVLILFPIFLFPFLVTANLLPDWIPPVFITVLFLGWYLITLSYILINFLLWYFTVSIVTNERVIDIDFVNILNKKFAASRISKIEDVTERTRGFIRTLFNYGDVIVQTAGTEEAFQFLAVPRPVQVVHIINQLMDRVDEGGNG</sequence>
<name>A0A1F5ZM48_9BACT</name>
<dbReference type="STRING" id="1798382.A3D77_04885"/>
<keyword evidence="1" id="KW-0472">Membrane</keyword>
<feature type="transmembrane region" description="Helical" evidence="1">
    <location>
        <begin position="35"/>
        <end position="56"/>
    </location>
</feature>
<organism evidence="2 3">
    <name type="scientific">Candidatus Gottesmanbacteria bacterium RIFCSPHIGHO2_02_FULL_39_11</name>
    <dbReference type="NCBI Taxonomy" id="1798382"/>
    <lineage>
        <taxon>Bacteria</taxon>
        <taxon>Candidatus Gottesmaniibacteriota</taxon>
    </lineage>
</organism>
<gene>
    <name evidence="2" type="ORF">A3D77_04885</name>
</gene>
<dbReference type="EMBL" id="MFJL01000036">
    <property type="protein sequence ID" value="OGG13405.1"/>
    <property type="molecule type" value="Genomic_DNA"/>
</dbReference>
<accession>A0A1F5ZM48</accession>
<evidence type="ECO:0000256" key="1">
    <source>
        <dbReference type="SAM" id="Phobius"/>
    </source>
</evidence>